<dbReference type="Pfam" id="PF03060">
    <property type="entry name" value="NMO"/>
    <property type="match status" value="1"/>
</dbReference>
<comment type="caution">
    <text evidence="1">The sequence shown here is derived from an EMBL/GenBank/DDBJ whole genome shotgun (WGS) entry which is preliminary data.</text>
</comment>
<feature type="non-terminal residue" evidence="1">
    <location>
        <position position="44"/>
    </location>
</feature>
<dbReference type="PANTHER" id="PTHR32332">
    <property type="entry name" value="2-NITROPROPANE DIOXYGENASE"/>
    <property type="match status" value="1"/>
</dbReference>
<gene>
    <name evidence="1" type="ORF">DDZ44_09645</name>
</gene>
<dbReference type="InterPro" id="IPR013785">
    <property type="entry name" value="Aldolase_TIM"/>
</dbReference>
<sequence length="44" mass="4509">MFFKTLLCDLLNIEYPLIQGAMAWIAGGNLAAAVSQAGGLGVIG</sequence>
<protein>
    <submittedName>
        <fullName evidence="1">Enoyl-[acyl-carrier-protein] reductase FabK</fullName>
    </submittedName>
</protein>
<evidence type="ECO:0000313" key="2">
    <source>
        <dbReference type="Proteomes" id="UP000263273"/>
    </source>
</evidence>
<dbReference type="PANTHER" id="PTHR32332:SF20">
    <property type="entry name" value="2-NITROPROPANE DIOXYGENASE-LIKE PROTEIN"/>
    <property type="match status" value="1"/>
</dbReference>
<organism evidence="1 2">
    <name type="scientific">Syntrophomonas wolfei</name>
    <dbReference type="NCBI Taxonomy" id="863"/>
    <lineage>
        <taxon>Bacteria</taxon>
        <taxon>Bacillati</taxon>
        <taxon>Bacillota</taxon>
        <taxon>Clostridia</taxon>
        <taxon>Eubacteriales</taxon>
        <taxon>Syntrophomonadaceae</taxon>
        <taxon>Syntrophomonas</taxon>
    </lineage>
</organism>
<dbReference type="Gene3D" id="3.20.20.70">
    <property type="entry name" value="Aldolase class I"/>
    <property type="match status" value="1"/>
</dbReference>
<reference evidence="1 2" key="1">
    <citation type="journal article" date="2018" name="Nat. Biotechnol.">
        <title>A standardized bacterial taxonomy based on genome phylogeny substantially revises the tree of life.</title>
        <authorList>
            <person name="Parks D.H."/>
            <person name="Chuvochina M."/>
            <person name="Waite D.W."/>
            <person name="Rinke C."/>
            <person name="Skarshewski A."/>
            <person name="Chaumeil P.A."/>
            <person name="Hugenholtz P."/>
        </authorList>
    </citation>
    <scope>NUCLEOTIDE SEQUENCE [LARGE SCALE GENOMIC DNA]</scope>
    <source>
        <strain evidence="1">UBA10948</strain>
    </source>
</reference>
<dbReference type="EMBL" id="DNZF01000210">
    <property type="protein sequence ID" value="HBK54185.1"/>
    <property type="molecule type" value="Genomic_DNA"/>
</dbReference>
<evidence type="ECO:0000313" key="1">
    <source>
        <dbReference type="EMBL" id="HBK54185.1"/>
    </source>
</evidence>
<dbReference type="SUPFAM" id="SSF51412">
    <property type="entry name" value="Inosine monophosphate dehydrogenase (IMPDH)"/>
    <property type="match status" value="1"/>
</dbReference>
<accession>A0A354YXW5</accession>
<dbReference type="AlphaFoldDB" id="A0A354YXW5"/>
<dbReference type="Proteomes" id="UP000263273">
    <property type="component" value="Unassembled WGS sequence"/>
</dbReference>
<proteinExistence type="predicted"/>
<name>A0A354YXW5_9FIRM</name>